<dbReference type="PANTHER" id="PTHR10938">
    <property type="entry name" value="TRANSLATION INITIATION FACTOR IF-3"/>
    <property type="match status" value="1"/>
</dbReference>
<comment type="caution">
    <text evidence="5">The sequence shown here is derived from an EMBL/GenBank/DDBJ whole genome shotgun (WGS) entry which is preliminary data.</text>
</comment>
<dbReference type="Gene3D" id="3.30.110.10">
    <property type="entry name" value="Translation initiation factor 3 (IF-3), C-terminal domain"/>
    <property type="match status" value="1"/>
</dbReference>
<keyword evidence="2" id="KW-0396">Initiation factor</keyword>
<name>A0A4Z1JRY3_9HELO</name>
<reference evidence="5 6" key="1">
    <citation type="submission" date="2017-12" db="EMBL/GenBank/DDBJ databases">
        <title>Comparative genomics of Botrytis spp.</title>
        <authorList>
            <person name="Valero-Jimenez C.A."/>
            <person name="Tapia P."/>
            <person name="Veloso J."/>
            <person name="Silva-Moreno E."/>
            <person name="Staats M."/>
            <person name="Valdes J.H."/>
            <person name="Van Kan J.A.L."/>
        </authorList>
    </citation>
    <scope>NUCLEOTIDE SEQUENCE [LARGE SCALE GENOMIC DNA]</scope>
    <source>
        <strain evidence="5 6">Be9601</strain>
    </source>
</reference>
<evidence type="ECO:0000313" key="6">
    <source>
        <dbReference type="Proteomes" id="UP000297229"/>
    </source>
</evidence>
<evidence type="ECO:0000256" key="2">
    <source>
        <dbReference type="ARBA" id="ARBA00022540"/>
    </source>
</evidence>
<organism evidence="5 6">
    <name type="scientific">Botrytis elliptica</name>
    <dbReference type="NCBI Taxonomy" id="278938"/>
    <lineage>
        <taxon>Eukaryota</taxon>
        <taxon>Fungi</taxon>
        <taxon>Dikarya</taxon>
        <taxon>Ascomycota</taxon>
        <taxon>Pezizomycotina</taxon>
        <taxon>Leotiomycetes</taxon>
        <taxon>Helotiales</taxon>
        <taxon>Sclerotiniaceae</taxon>
        <taxon>Botrytis</taxon>
    </lineage>
</organism>
<dbReference type="InterPro" id="IPR001288">
    <property type="entry name" value="Translation_initiation_fac_3"/>
</dbReference>
<dbReference type="GO" id="GO:0005739">
    <property type="term" value="C:mitochondrion"/>
    <property type="evidence" value="ECO:0007669"/>
    <property type="project" value="TreeGrafter"/>
</dbReference>
<dbReference type="FunFam" id="3.30.110.10:FF:000006">
    <property type="entry name" value="Probable translation initiation factor, mitochondrial"/>
    <property type="match status" value="1"/>
</dbReference>
<dbReference type="GO" id="GO:0003743">
    <property type="term" value="F:translation initiation factor activity"/>
    <property type="evidence" value="ECO:0007669"/>
    <property type="project" value="UniProtKB-KW"/>
</dbReference>
<dbReference type="STRING" id="278938.A0A4Z1JRY3"/>
<dbReference type="AlphaFoldDB" id="A0A4Z1JRY3"/>
<accession>A0A4Z1JRY3</accession>
<evidence type="ECO:0000256" key="1">
    <source>
        <dbReference type="ARBA" id="ARBA00005439"/>
    </source>
</evidence>
<keyword evidence="3" id="KW-0648">Protein biosynthesis</keyword>
<feature type="compositionally biased region" description="Basic and acidic residues" evidence="4">
    <location>
        <begin position="256"/>
        <end position="276"/>
    </location>
</feature>
<proteinExistence type="inferred from homology"/>
<dbReference type="PANTHER" id="PTHR10938:SF0">
    <property type="entry name" value="TRANSLATION INITIATION FACTOR IF-3, MITOCHONDRIAL"/>
    <property type="match status" value="1"/>
</dbReference>
<gene>
    <name evidence="5" type="ORF">BELL_0502g00010</name>
</gene>
<comment type="similarity">
    <text evidence="1">Belongs to the IF-3 family.</text>
</comment>
<dbReference type="GO" id="GO:0070124">
    <property type="term" value="P:mitochondrial translational initiation"/>
    <property type="evidence" value="ECO:0007669"/>
    <property type="project" value="TreeGrafter"/>
</dbReference>
<dbReference type="GO" id="GO:0043022">
    <property type="term" value="F:ribosome binding"/>
    <property type="evidence" value="ECO:0007669"/>
    <property type="project" value="TreeGrafter"/>
</dbReference>
<feature type="region of interest" description="Disordered" evidence="4">
    <location>
        <begin position="241"/>
        <end position="288"/>
    </location>
</feature>
<sequence length="288" mass="31327">MTNPRCVFNAASALRRVFLSGFPIESSTSASASTSLLRNSPIFSSSSSSSSHLQTRIQTRSVFKSTSTAVAEQRLPRDTEITAPFLRLKNAEGKLDAPVCTAQILRSVDRKTHMLEVIALSDEGLAPIARIVNKRDLFQKKKEVKKSKNPGTVTKTIEMNWAIERNDLGHRLEKMREFLERGNKVEVILAGKKKGRKASVEEAEGVIARIREFVAGVEGARERVKMEGKVLGMAVLSFEGRAGKKGEGNGNGNGNGKREEGGGGKGEKVEESGEGSKEEEDIKLEAAN</sequence>
<dbReference type="OrthoDB" id="21573at2759"/>
<dbReference type="EMBL" id="PQXM01000500">
    <property type="protein sequence ID" value="TGO72003.1"/>
    <property type="molecule type" value="Genomic_DNA"/>
</dbReference>
<keyword evidence="6" id="KW-1185">Reference proteome</keyword>
<dbReference type="Proteomes" id="UP000297229">
    <property type="component" value="Unassembled WGS sequence"/>
</dbReference>
<evidence type="ECO:0000256" key="4">
    <source>
        <dbReference type="SAM" id="MobiDB-lite"/>
    </source>
</evidence>
<dbReference type="GO" id="GO:0032790">
    <property type="term" value="P:ribosome disassembly"/>
    <property type="evidence" value="ECO:0007669"/>
    <property type="project" value="TreeGrafter"/>
</dbReference>
<evidence type="ECO:0000313" key="5">
    <source>
        <dbReference type="EMBL" id="TGO72003.1"/>
    </source>
</evidence>
<dbReference type="SUPFAM" id="SSF55200">
    <property type="entry name" value="Translation initiation factor IF3, C-terminal domain"/>
    <property type="match status" value="1"/>
</dbReference>
<evidence type="ECO:0000256" key="3">
    <source>
        <dbReference type="ARBA" id="ARBA00022917"/>
    </source>
</evidence>
<protein>
    <submittedName>
        <fullName evidence="5">Uncharacterized protein</fullName>
    </submittedName>
</protein>
<dbReference type="InterPro" id="IPR036788">
    <property type="entry name" value="T_IF-3_C_sf"/>
</dbReference>